<accession>A0A853I838</accession>
<feature type="compositionally biased region" description="Polar residues" evidence="1">
    <location>
        <begin position="148"/>
        <end position="159"/>
    </location>
</feature>
<dbReference type="RefSeq" id="WP_180571470.1">
    <property type="nucleotide sequence ID" value="NZ_JACCKB010000091.1"/>
</dbReference>
<dbReference type="CDD" id="cd00118">
    <property type="entry name" value="LysM"/>
    <property type="match status" value="1"/>
</dbReference>
<keyword evidence="3" id="KW-1185">Reference proteome</keyword>
<name>A0A853I838_9GAMM</name>
<protein>
    <submittedName>
        <fullName evidence="2">LysM peptidoglycan-binding domain-containing protein</fullName>
    </submittedName>
</protein>
<proteinExistence type="predicted"/>
<organism evidence="2 3">
    <name type="scientific">Spartinivicinus marinus</name>
    <dbReference type="NCBI Taxonomy" id="2994442"/>
    <lineage>
        <taxon>Bacteria</taxon>
        <taxon>Pseudomonadati</taxon>
        <taxon>Pseudomonadota</taxon>
        <taxon>Gammaproteobacteria</taxon>
        <taxon>Oceanospirillales</taxon>
        <taxon>Zooshikellaceae</taxon>
        <taxon>Spartinivicinus</taxon>
    </lineage>
</organism>
<feature type="compositionally biased region" description="Basic and acidic residues" evidence="1">
    <location>
        <begin position="79"/>
        <end position="94"/>
    </location>
</feature>
<evidence type="ECO:0000313" key="2">
    <source>
        <dbReference type="EMBL" id="NYZ69483.1"/>
    </source>
</evidence>
<feature type="region of interest" description="Disordered" evidence="1">
    <location>
        <begin position="69"/>
        <end position="208"/>
    </location>
</feature>
<dbReference type="EMBL" id="JACCKB010000091">
    <property type="protein sequence ID" value="NYZ69483.1"/>
    <property type="molecule type" value="Genomic_DNA"/>
</dbReference>
<feature type="compositionally biased region" description="Polar residues" evidence="1">
    <location>
        <begin position="105"/>
        <end position="117"/>
    </location>
</feature>
<evidence type="ECO:0000256" key="1">
    <source>
        <dbReference type="SAM" id="MobiDB-lite"/>
    </source>
</evidence>
<feature type="compositionally biased region" description="Low complexity" evidence="1">
    <location>
        <begin position="127"/>
        <end position="140"/>
    </location>
</feature>
<feature type="compositionally biased region" description="Basic and acidic residues" evidence="1">
    <location>
        <begin position="425"/>
        <end position="453"/>
    </location>
</feature>
<sequence>MQLYKVKLRDTFESIAHEHCISVEELHQANPFLDPTQPLSLNCTHLRIPSTTTQQPELPHSIEEIEKITPNQKPIKPSKVNDWELKTDTPKTTRDVATPIPDQSKLPTTSKTATIESSLPADKESQIKTQQSASTSSTKARWPDSKFDSTPSSPTSKFDTASGKYGSPASKFEPPVEPEPIESKETATTGPQKDTTIKSDEKTATQSSATKPCEKCMETCCFTIKCSHEKRKKLTEKPKEYYAVIADKVKNNLYHDEITITLEGEKAPDKIKYECETISQKKKSPKYIRTKKEVKAKVTQAVKEFTFEVLYGVKTIAGTADKIITQFLYIYKTFYPEYKTYKVRGDCFSEFVIRVHNPDKWELKVGFPAWKEYKKGRRHYGSTKIENENSGILFSDQKRNMIEESSKATFGRKKKEDQKAIVYDSEGRRTDKKGRPVDEKGNLIHQTEDRGSEEGDPISVEENDPKFNFPLGISLICNGKKITIDALNALEAIIFVGAKLEEVFAAFDKLTSGPKFGLYIKANFSLMKGGVEAKWHRQECEKSHKVYNFFELALCLQIISLSLEAGIGISYNGDIGAQLYLKIGGGISTKGGMIWKTEEKPSEDSTCELEINGKLEVEAGLRAELKEYLTLEAIVCSGIRAKGSCTITPNVKSPTQRNWLMTVLPVEWTGITGKINIVLNIGDIGDFEVDLEKKFIEEQNIANIKWPTFDATMKYSPDDISKNEIKRIFKDKLNSWGCVKIESFGKNKYRTTDTIAEDLIEPFKTNKYLKKDKKSIILLIQQINEYFEENSVGNVVSNISYYVFITKDYPYMLQENYTDQAKKIKDELQKK</sequence>
<gene>
    <name evidence="2" type="ORF">H0A36_26045</name>
</gene>
<evidence type="ECO:0000313" key="3">
    <source>
        <dbReference type="Proteomes" id="UP000569732"/>
    </source>
</evidence>
<dbReference type="AlphaFoldDB" id="A0A853I838"/>
<dbReference type="InterPro" id="IPR018392">
    <property type="entry name" value="LysM"/>
</dbReference>
<dbReference type="Proteomes" id="UP000569732">
    <property type="component" value="Unassembled WGS sequence"/>
</dbReference>
<feature type="region of interest" description="Disordered" evidence="1">
    <location>
        <begin position="425"/>
        <end position="463"/>
    </location>
</feature>
<comment type="caution">
    <text evidence="2">The sequence shown here is derived from an EMBL/GenBank/DDBJ whole genome shotgun (WGS) entry which is preliminary data.</text>
</comment>
<reference evidence="2 3" key="1">
    <citation type="submission" date="2020-07" db="EMBL/GenBank/DDBJ databases">
        <title>Endozoicomonas sp. nov., isolated from sediment.</title>
        <authorList>
            <person name="Gu T."/>
        </authorList>
    </citation>
    <scope>NUCLEOTIDE SEQUENCE [LARGE SCALE GENOMIC DNA]</scope>
    <source>
        <strain evidence="2 3">SM1973</strain>
    </source>
</reference>